<dbReference type="SUPFAM" id="SSF141868">
    <property type="entry name" value="EAL domain-like"/>
    <property type="match status" value="1"/>
</dbReference>
<dbReference type="SMART" id="SM00091">
    <property type="entry name" value="PAS"/>
    <property type="match status" value="2"/>
</dbReference>
<dbReference type="PROSITE" id="PS50887">
    <property type="entry name" value="GGDEF"/>
    <property type="match status" value="1"/>
</dbReference>
<dbReference type="SMART" id="SM00062">
    <property type="entry name" value="PBPb"/>
    <property type="match status" value="1"/>
</dbReference>
<evidence type="ECO:0000256" key="3">
    <source>
        <dbReference type="SAM" id="SignalP"/>
    </source>
</evidence>
<keyword evidence="3" id="KW-0732">Signal</keyword>
<dbReference type="Pfam" id="PF00989">
    <property type="entry name" value="PAS"/>
    <property type="match status" value="1"/>
</dbReference>
<dbReference type="SUPFAM" id="SSF53850">
    <property type="entry name" value="Periplasmic binding protein-like II"/>
    <property type="match status" value="1"/>
</dbReference>
<dbReference type="PROSITE" id="PS50112">
    <property type="entry name" value="PAS"/>
    <property type="match status" value="2"/>
</dbReference>
<dbReference type="CDD" id="cd01007">
    <property type="entry name" value="PBP2_BvgS_HisK_like"/>
    <property type="match status" value="1"/>
</dbReference>
<dbReference type="InterPro" id="IPR043128">
    <property type="entry name" value="Rev_trsase/Diguanyl_cyclase"/>
</dbReference>
<dbReference type="SMART" id="SM00086">
    <property type="entry name" value="PAC"/>
    <property type="match status" value="2"/>
</dbReference>
<proteinExistence type="predicted"/>
<dbReference type="PANTHER" id="PTHR44757:SF2">
    <property type="entry name" value="BIOFILM ARCHITECTURE MAINTENANCE PROTEIN MBAA"/>
    <property type="match status" value="1"/>
</dbReference>
<dbReference type="Pfam" id="PF08447">
    <property type="entry name" value="PAS_3"/>
    <property type="match status" value="1"/>
</dbReference>
<dbReference type="InterPro" id="IPR001633">
    <property type="entry name" value="EAL_dom"/>
</dbReference>
<organism evidence="8 9">
    <name type="scientific">Denitromonas halophila</name>
    <dbReference type="NCBI Taxonomy" id="1629404"/>
    <lineage>
        <taxon>Bacteria</taxon>
        <taxon>Pseudomonadati</taxon>
        <taxon>Pseudomonadota</taxon>
        <taxon>Betaproteobacteria</taxon>
        <taxon>Rhodocyclales</taxon>
        <taxon>Zoogloeaceae</taxon>
        <taxon>Denitromonas</taxon>
    </lineage>
</organism>
<feature type="domain" description="EAL" evidence="6">
    <location>
        <begin position="752"/>
        <end position="1006"/>
    </location>
</feature>
<evidence type="ECO:0000259" key="7">
    <source>
        <dbReference type="PROSITE" id="PS50887"/>
    </source>
</evidence>
<dbReference type="NCBIfam" id="TIGR00229">
    <property type="entry name" value="sensory_box"/>
    <property type="match status" value="2"/>
</dbReference>
<feature type="chain" id="PRO_5021704840" evidence="3">
    <location>
        <begin position="23"/>
        <end position="1011"/>
    </location>
</feature>
<dbReference type="InterPro" id="IPR000700">
    <property type="entry name" value="PAS-assoc_C"/>
</dbReference>
<dbReference type="AlphaFoldDB" id="A0A557QHD2"/>
<dbReference type="InterPro" id="IPR052155">
    <property type="entry name" value="Biofilm_reg_signaling"/>
</dbReference>
<dbReference type="PANTHER" id="PTHR44757">
    <property type="entry name" value="DIGUANYLATE CYCLASE DGCP"/>
    <property type="match status" value="1"/>
</dbReference>
<dbReference type="FunFam" id="3.20.20.450:FF:000001">
    <property type="entry name" value="Cyclic di-GMP phosphodiesterase yahA"/>
    <property type="match status" value="1"/>
</dbReference>
<dbReference type="InterPro" id="IPR035919">
    <property type="entry name" value="EAL_sf"/>
</dbReference>
<dbReference type="InterPro" id="IPR013655">
    <property type="entry name" value="PAS_fold_3"/>
</dbReference>
<evidence type="ECO:0000256" key="2">
    <source>
        <dbReference type="SAM" id="Phobius"/>
    </source>
</evidence>
<keyword evidence="2" id="KW-0812">Transmembrane</keyword>
<dbReference type="SMART" id="SM00052">
    <property type="entry name" value="EAL"/>
    <property type="match status" value="1"/>
</dbReference>
<keyword evidence="2" id="KW-0472">Membrane</keyword>
<dbReference type="SMART" id="SM00267">
    <property type="entry name" value="GGDEF"/>
    <property type="match status" value="1"/>
</dbReference>
<evidence type="ECO:0000256" key="1">
    <source>
        <dbReference type="ARBA" id="ARBA00051114"/>
    </source>
</evidence>
<dbReference type="OrthoDB" id="9813903at2"/>
<dbReference type="Gene3D" id="3.40.190.10">
    <property type="entry name" value="Periplasmic binding protein-like II"/>
    <property type="match status" value="2"/>
</dbReference>
<dbReference type="InterPro" id="IPR035965">
    <property type="entry name" value="PAS-like_dom_sf"/>
</dbReference>
<dbReference type="Gene3D" id="3.30.70.270">
    <property type="match status" value="1"/>
</dbReference>
<comment type="catalytic activity">
    <reaction evidence="1">
        <text>3',3'-c-di-GMP + H2O = 5'-phosphoguanylyl(3'-&gt;5')guanosine + H(+)</text>
        <dbReference type="Rhea" id="RHEA:24902"/>
        <dbReference type="ChEBI" id="CHEBI:15377"/>
        <dbReference type="ChEBI" id="CHEBI:15378"/>
        <dbReference type="ChEBI" id="CHEBI:58754"/>
        <dbReference type="ChEBI" id="CHEBI:58805"/>
        <dbReference type="EC" id="3.1.4.52"/>
    </reaction>
    <physiologicalReaction direction="left-to-right" evidence="1">
        <dbReference type="Rhea" id="RHEA:24903"/>
    </physiologicalReaction>
</comment>
<dbReference type="NCBIfam" id="TIGR00254">
    <property type="entry name" value="GGDEF"/>
    <property type="match status" value="1"/>
</dbReference>
<comment type="caution">
    <text evidence="8">The sequence shown here is derived from an EMBL/GenBank/DDBJ whole genome shotgun (WGS) entry which is preliminary data.</text>
</comment>
<reference evidence="8 9" key="1">
    <citation type="submission" date="2019-07" db="EMBL/GenBank/DDBJ databases">
        <title>The pathways for chlorine oxyanion respiration interact through the shared metabolite chlorate.</title>
        <authorList>
            <person name="Barnum T.P."/>
            <person name="Cheng Y."/>
            <person name="Hill K.A."/>
            <person name="Lucas L.N."/>
            <person name="Carlson H.K."/>
            <person name="Coates J.D."/>
        </authorList>
    </citation>
    <scope>NUCLEOTIDE SEQUENCE [LARGE SCALE GENOMIC DNA]</scope>
    <source>
        <strain evidence="8 9">SFB-3</strain>
    </source>
</reference>
<evidence type="ECO:0000259" key="6">
    <source>
        <dbReference type="PROSITE" id="PS50883"/>
    </source>
</evidence>
<feature type="transmembrane region" description="Helical" evidence="2">
    <location>
        <begin position="290"/>
        <end position="311"/>
    </location>
</feature>
<dbReference type="Pfam" id="PF00497">
    <property type="entry name" value="SBP_bac_3"/>
    <property type="match status" value="1"/>
</dbReference>
<dbReference type="EMBL" id="VMNK01000017">
    <property type="protein sequence ID" value="TVO52325.1"/>
    <property type="molecule type" value="Genomic_DNA"/>
</dbReference>
<dbReference type="InterPro" id="IPR000014">
    <property type="entry name" value="PAS"/>
</dbReference>
<evidence type="ECO:0000313" key="8">
    <source>
        <dbReference type="EMBL" id="TVO52325.1"/>
    </source>
</evidence>
<dbReference type="PROSITE" id="PS50113">
    <property type="entry name" value="PAC"/>
    <property type="match status" value="2"/>
</dbReference>
<evidence type="ECO:0000259" key="5">
    <source>
        <dbReference type="PROSITE" id="PS50113"/>
    </source>
</evidence>
<dbReference type="InterPro" id="IPR001610">
    <property type="entry name" value="PAC"/>
</dbReference>
<feature type="domain" description="PAS" evidence="4">
    <location>
        <begin position="452"/>
        <end position="498"/>
    </location>
</feature>
<dbReference type="CDD" id="cd01948">
    <property type="entry name" value="EAL"/>
    <property type="match status" value="1"/>
</dbReference>
<dbReference type="SUPFAM" id="SSF55785">
    <property type="entry name" value="PYP-like sensor domain (PAS domain)"/>
    <property type="match status" value="2"/>
</dbReference>
<dbReference type="Pfam" id="PF00563">
    <property type="entry name" value="EAL"/>
    <property type="match status" value="1"/>
</dbReference>
<dbReference type="Gene3D" id="3.30.450.20">
    <property type="entry name" value="PAS domain"/>
    <property type="match status" value="2"/>
</dbReference>
<dbReference type="InterPro" id="IPR013767">
    <property type="entry name" value="PAS_fold"/>
</dbReference>
<dbReference type="GO" id="GO:0071732">
    <property type="term" value="P:cellular response to nitric oxide"/>
    <property type="evidence" value="ECO:0007669"/>
    <property type="project" value="UniProtKB-ARBA"/>
</dbReference>
<keyword evidence="9" id="KW-1185">Reference proteome</keyword>
<dbReference type="FunFam" id="3.30.70.270:FF:000001">
    <property type="entry name" value="Diguanylate cyclase domain protein"/>
    <property type="match status" value="1"/>
</dbReference>
<dbReference type="SUPFAM" id="SSF55073">
    <property type="entry name" value="Nucleotide cyclase"/>
    <property type="match status" value="1"/>
</dbReference>
<evidence type="ECO:0000259" key="4">
    <source>
        <dbReference type="PROSITE" id="PS50112"/>
    </source>
</evidence>
<gene>
    <name evidence="8" type="ORF">FHP91_18015</name>
</gene>
<feature type="signal peptide" evidence="3">
    <location>
        <begin position="1"/>
        <end position="22"/>
    </location>
</feature>
<feature type="domain" description="GGDEF" evidence="7">
    <location>
        <begin position="609"/>
        <end position="743"/>
    </location>
</feature>
<dbReference type="InterPro" id="IPR000160">
    <property type="entry name" value="GGDEF_dom"/>
</dbReference>
<evidence type="ECO:0000313" key="9">
    <source>
        <dbReference type="Proteomes" id="UP000319502"/>
    </source>
</evidence>
<dbReference type="Gene3D" id="3.20.20.450">
    <property type="entry name" value="EAL domain"/>
    <property type="match status" value="1"/>
</dbReference>
<accession>A0A557QHD2</accession>
<feature type="domain" description="PAS" evidence="4">
    <location>
        <begin position="329"/>
        <end position="399"/>
    </location>
</feature>
<dbReference type="CDD" id="cd01949">
    <property type="entry name" value="GGDEF"/>
    <property type="match status" value="1"/>
</dbReference>
<dbReference type="GO" id="GO:0006355">
    <property type="term" value="P:regulation of DNA-templated transcription"/>
    <property type="evidence" value="ECO:0007669"/>
    <property type="project" value="InterPro"/>
</dbReference>
<dbReference type="InterPro" id="IPR001638">
    <property type="entry name" value="Solute-binding_3/MltF_N"/>
</dbReference>
<dbReference type="GO" id="GO:0071111">
    <property type="term" value="F:cyclic-guanylate-specific phosphodiesterase activity"/>
    <property type="evidence" value="ECO:0007669"/>
    <property type="project" value="UniProtKB-EC"/>
</dbReference>
<protein>
    <submittedName>
        <fullName evidence="8">EAL domain-containing protein</fullName>
    </submittedName>
</protein>
<keyword evidence="2" id="KW-1133">Transmembrane helix</keyword>
<name>A0A557QHD2_9RHOO</name>
<dbReference type="CDD" id="cd00130">
    <property type="entry name" value="PAS"/>
    <property type="match status" value="2"/>
</dbReference>
<sequence length="1011" mass="111630">MRIRAFLCRLSVCALFASSVFALSGVPDAQAESAPAPLQLSRAEKAWLAEHPVIRLGIDPAYAPYSFVDANGEFSGVAAVFSARISDALGVRFEPVVNLSWPELVEALKARRIDAIATMVRLPEREAYAAFTEIYLPTPLVVMTQHSAPQLDSVNALAELRLALVREYSSSKQVMSRYPSLKPSFVETPLNGLRALSAGEVDAYVGVLGVNTYLAEQHGMSNLKVNAAFDMHNNGQRFAVRRDWAVLANLIDRALGRIGAQARADIFRPWISVSAERVLVIDYAPLLKRYFPWVFGAGALALLAALAMVLMNRRLQYELARREAAWTESEVRFRATFDQAAVGIAHVAPDGRWIRVNRRLSEIVGYSPEVLLTKTFQDITHPDDLDADLQQLQRTLAGEISGYTMEKRYFHRDGHVIWISLTVSLVRRAEGVPDYFISVVEDISERRRAAEARRQAAAVFESTREGIIITDLKRRILAVNPAFTDITGYAAEEVLGKSPAILQSGHESEALYQSMWASIHALGHWQGEVLNRRKNGELFPELLTVSTVRDAAGLPSQYVALLTDLSRLRRSEAQLAHLAHYDPLTDLPNRLLVQSRLDHALDAAQRESGLLAVMFIDLDRFKDVNDSLGHPVGDELLVAIAQRMRSRLRESDTLARLGGDEFLVVLEDIHRPEDAAEVAQGLILLQDAPIRLPSGHEVYVGVSIGISLYPNDGDTTTELIRQADAAMYQAKSQGRNTFRFYTAALTEAADQRLAMEGRLRRALLAGEFVVHYQPQFIAATGEIVGCEALVRWQDPDGSLVPPASFIPLAEDTGLIVPLGRWVLETACAQAQAWRVAGVADLVMAVNLSARQLQQRDLVSVVADVLERTGLPADRLKLELTESMIMDHGEEAIALLRSLKALGVSLSIDDFGTGYSSLAYLKRFPIDEMKIDRGFVRETPDDASDAEIVATIIAMARNLKLRVVAEGVETQRQLDFLIRLGCSACQGFLVSPGLPADEFAAFVSRVRTDELN</sequence>
<dbReference type="Proteomes" id="UP000319502">
    <property type="component" value="Unassembled WGS sequence"/>
</dbReference>
<feature type="domain" description="PAC" evidence="5">
    <location>
        <begin position="403"/>
        <end position="455"/>
    </location>
</feature>
<feature type="domain" description="PAC" evidence="5">
    <location>
        <begin position="525"/>
        <end position="577"/>
    </location>
</feature>
<dbReference type="PROSITE" id="PS50883">
    <property type="entry name" value="EAL"/>
    <property type="match status" value="1"/>
</dbReference>
<dbReference type="Pfam" id="PF00990">
    <property type="entry name" value="GGDEF"/>
    <property type="match status" value="1"/>
</dbReference>
<dbReference type="InterPro" id="IPR029787">
    <property type="entry name" value="Nucleotide_cyclase"/>
</dbReference>